<dbReference type="FunFam" id="1.20.1720.10:FF:000005">
    <property type="entry name" value="Bcr/CflA family efflux transporter"/>
    <property type="match status" value="1"/>
</dbReference>
<dbReference type="CDD" id="cd17320">
    <property type="entry name" value="MFS_MdfA_MDR_like"/>
    <property type="match status" value="1"/>
</dbReference>
<keyword evidence="6 8" id="KW-1133">Transmembrane helix</keyword>
<dbReference type="EMBL" id="FUZU01000001">
    <property type="protein sequence ID" value="SKC39469.1"/>
    <property type="molecule type" value="Genomic_DNA"/>
</dbReference>
<reference evidence="10 11" key="1">
    <citation type="submission" date="2017-02" db="EMBL/GenBank/DDBJ databases">
        <authorList>
            <person name="Peterson S.W."/>
        </authorList>
    </citation>
    <scope>NUCLEOTIDE SEQUENCE [LARGE SCALE GENOMIC DNA]</scope>
    <source>
        <strain evidence="10 11">DSM 25262</strain>
    </source>
</reference>
<keyword evidence="3" id="KW-0813">Transport</keyword>
<name>A0A1T5IK28_9BACT</name>
<accession>A0A1T5IK28</accession>
<evidence type="ECO:0000313" key="11">
    <source>
        <dbReference type="Proteomes" id="UP000190961"/>
    </source>
</evidence>
<keyword evidence="4" id="KW-1003">Cell membrane</keyword>
<evidence type="ECO:0000256" key="7">
    <source>
        <dbReference type="ARBA" id="ARBA00023136"/>
    </source>
</evidence>
<dbReference type="OrthoDB" id="9800416at2"/>
<keyword evidence="11" id="KW-1185">Reference proteome</keyword>
<comment type="similarity">
    <text evidence="2">Belongs to the major facilitator superfamily. Bcr/CmlA family.</text>
</comment>
<evidence type="ECO:0000256" key="6">
    <source>
        <dbReference type="ARBA" id="ARBA00022989"/>
    </source>
</evidence>
<dbReference type="InterPro" id="IPR004812">
    <property type="entry name" value="Efflux_drug-R_Bcr/CmlA"/>
</dbReference>
<feature type="transmembrane region" description="Helical" evidence="8">
    <location>
        <begin position="213"/>
        <end position="231"/>
    </location>
</feature>
<dbReference type="RefSeq" id="WP_079684780.1">
    <property type="nucleotide sequence ID" value="NZ_FUZU01000001.1"/>
</dbReference>
<evidence type="ECO:0000256" key="2">
    <source>
        <dbReference type="ARBA" id="ARBA00006236"/>
    </source>
</evidence>
<dbReference type="Pfam" id="PF07690">
    <property type="entry name" value="MFS_1"/>
    <property type="match status" value="1"/>
</dbReference>
<dbReference type="InterPro" id="IPR020846">
    <property type="entry name" value="MFS_dom"/>
</dbReference>
<dbReference type="NCBIfam" id="NF008314">
    <property type="entry name" value="PRK11102.1"/>
    <property type="match status" value="1"/>
</dbReference>
<feature type="transmembrane region" description="Helical" evidence="8">
    <location>
        <begin position="100"/>
        <end position="121"/>
    </location>
</feature>
<dbReference type="PANTHER" id="PTHR23502:SF132">
    <property type="entry name" value="POLYAMINE TRANSPORTER 2-RELATED"/>
    <property type="match status" value="1"/>
</dbReference>
<evidence type="ECO:0000259" key="9">
    <source>
        <dbReference type="PROSITE" id="PS50850"/>
    </source>
</evidence>
<feature type="transmembrane region" description="Helical" evidence="8">
    <location>
        <begin position="282"/>
        <end position="303"/>
    </location>
</feature>
<keyword evidence="5 8" id="KW-0812">Transmembrane</keyword>
<evidence type="ECO:0000256" key="1">
    <source>
        <dbReference type="ARBA" id="ARBA00004651"/>
    </source>
</evidence>
<evidence type="ECO:0000313" key="10">
    <source>
        <dbReference type="EMBL" id="SKC39469.1"/>
    </source>
</evidence>
<evidence type="ECO:0000256" key="8">
    <source>
        <dbReference type="SAM" id="Phobius"/>
    </source>
</evidence>
<dbReference type="GO" id="GO:1990961">
    <property type="term" value="P:xenobiotic detoxification by transmembrane export across the plasma membrane"/>
    <property type="evidence" value="ECO:0007669"/>
    <property type="project" value="InterPro"/>
</dbReference>
<dbReference type="GO" id="GO:0042910">
    <property type="term" value="F:xenobiotic transmembrane transporter activity"/>
    <property type="evidence" value="ECO:0007669"/>
    <property type="project" value="InterPro"/>
</dbReference>
<feature type="domain" description="Major facilitator superfamily (MFS) profile" evidence="9">
    <location>
        <begin position="9"/>
        <end position="394"/>
    </location>
</feature>
<evidence type="ECO:0000256" key="3">
    <source>
        <dbReference type="ARBA" id="ARBA00022448"/>
    </source>
</evidence>
<dbReference type="AlphaFoldDB" id="A0A1T5IK28"/>
<dbReference type="GO" id="GO:0015385">
    <property type="term" value="F:sodium:proton antiporter activity"/>
    <property type="evidence" value="ECO:0007669"/>
    <property type="project" value="TreeGrafter"/>
</dbReference>
<dbReference type="InterPro" id="IPR011701">
    <property type="entry name" value="MFS"/>
</dbReference>
<dbReference type="SUPFAM" id="SSF103473">
    <property type="entry name" value="MFS general substrate transporter"/>
    <property type="match status" value="1"/>
</dbReference>
<organism evidence="10 11">
    <name type="scientific">Ohtaekwangia koreensis</name>
    <dbReference type="NCBI Taxonomy" id="688867"/>
    <lineage>
        <taxon>Bacteria</taxon>
        <taxon>Pseudomonadati</taxon>
        <taxon>Bacteroidota</taxon>
        <taxon>Cytophagia</taxon>
        <taxon>Cytophagales</taxon>
        <taxon>Fulvivirgaceae</taxon>
        <taxon>Ohtaekwangia</taxon>
    </lineage>
</organism>
<dbReference type="NCBIfam" id="TIGR00710">
    <property type="entry name" value="efflux_Bcr_CflA"/>
    <property type="match status" value="1"/>
</dbReference>
<dbReference type="InterPro" id="IPR036259">
    <property type="entry name" value="MFS_trans_sf"/>
</dbReference>
<dbReference type="Gene3D" id="1.20.1720.10">
    <property type="entry name" value="Multidrug resistance protein D"/>
    <property type="match status" value="1"/>
</dbReference>
<dbReference type="PANTHER" id="PTHR23502">
    <property type="entry name" value="MAJOR FACILITATOR SUPERFAMILY"/>
    <property type="match status" value="1"/>
</dbReference>
<feature type="transmembrane region" description="Helical" evidence="8">
    <location>
        <begin position="369"/>
        <end position="389"/>
    </location>
</feature>
<dbReference type="STRING" id="688867.SAMN05660236_0124"/>
<evidence type="ECO:0000256" key="5">
    <source>
        <dbReference type="ARBA" id="ARBA00022692"/>
    </source>
</evidence>
<keyword evidence="7 8" id="KW-0472">Membrane</keyword>
<evidence type="ECO:0000256" key="4">
    <source>
        <dbReference type="ARBA" id="ARBA00022475"/>
    </source>
</evidence>
<feature type="transmembrane region" description="Helical" evidence="8">
    <location>
        <begin position="133"/>
        <end position="155"/>
    </location>
</feature>
<sequence>MTRKQHFVVILILGALSTISPFSIDMYLPGFPAIAKDLNTTIDQVQLSLTSYLIGIALGQLLYGPLLDRFGRRMPLYAGLVVYIIASLGCAMTNSIDALIAMRFLQAIGGCAGMVASQALVRDLFPINKTAQAFSSLTLVIAVSPLIAPTIGGYVTAGFGWHVVFLILASVMAIIMGCIYFFLPEGRTADASLSLRPQAVLTNFLTVLKQQQFLIYAFAGGIATAAPFAFIAGSSDVFINLYHTSEQEYGWIFTIVASAIIGSTQLNHILLKRYTSQQIIKVTLVVQNLVGIVLVVGTAYGWYDKYELVGMMFLFLIGQGLTGPNGTALALAPFTKLTGSAAAIQGSIRMGVGGLTSAAVSALHNNTPVPMVAMMALCTLVGLFILGIGKGTVRYRARKHEVEEKPSVMM</sequence>
<dbReference type="PROSITE" id="PS50850">
    <property type="entry name" value="MFS"/>
    <property type="match status" value="1"/>
</dbReference>
<protein>
    <submittedName>
        <fullName evidence="10">MFS transporter, DHA1 family, bicyclomycin/chloramphenicol resistance protein</fullName>
    </submittedName>
</protein>
<dbReference type="Proteomes" id="UP000190961">
    <property type="component" value="Unassembled WGS sequence"/>
</dbReference>
<dbReference type="GO" id="GO:0005886">
    <property type="term" value="C:plasma membrane"/>
    <property type="evidence" value="ECO:0007669"/>
    <property type="project" value="UniProtKB-SubCell"/>
</dbReference>
<feature type="transmembrane region" description="Helical" evidence="8">
    <location>
        <begin position="76"/>
        <end position="94"/>
    </location>
</feature>
<feature type="transmembrane region" description="Helical" evidence="8">
    <location>
        <begin position="45"/>
        <end position="64"/>
    </location>
</feature>
<gene>
    <name evidence="10" type="ORF">SAMN05660236_0124</name>
</gene>
<feature type="transmembrane region" description="Helical" evidence="8">
    <location>
        <begin position="161"/>
        <end position="183"/>
    </location>
</feature>
<feature type="transmembrane region" description="Helical" evidence="8">
    <location>
        <begin position="251"/>
        <end position="270"/>
    </location>
</feature>
<proteinExistence type="inferred from homology"/>
<comment type="subcellular location">
    <subcellularLocation>
        <location evidence="1">Cell membrane</location>
        <topology evidence="1">Multi-pass membrane protein</topology>
    </subcellularLocation>
</comment>